<dbReference type="RefSeq" id="WP_377329030.1">
    <property type="nucleotide sequence ID" value="NZ_JBHSNG010000022.1"/>
</dbReference>
<name>A0ABW0T1F8_9GAMM</name>
<dbReference type="Proteomes" id="UP001596111">
    <property type="component" value="Unassembled WGS sequence"/>
</dbReference>
<protein>
    <submittedName>
        <fullName evidence="1">Uncharacterized protein</fullName>
    </submittedName>
</protein>
<gene>
    <name evidence="1" type="ORF">ACFPPB_16385</name>
</gene>
<proteinExistence type="predicted"/>
<accession>A0ABW0T1F8</accession>
<organism evidence="1 2">
    <name type="scientific">Rhodanobacter terrae</name>
    <dbReference type="NCBI Taxonomy" id="418647"/>
    <lineage>
        <taxon>Bacteria</taxon>
        <taxon>Pseudomonadati</taxon>
        <taxon>Pseudomonadota</taxon>
        <taxon>Gammaproteobacteria</taxon>
        <taxon>Lysobacterales</taxon>
        <taxon>Rhodanobacteraceae</taxon>
        <taxon>Rhodanobacter</taxon>
    </lineage>
</organism>
<evidence type="ECO:0000313" key="1">
    <source>
        <dbReference type="EMBL" id="MFC5582699.1"/>
    </source>
</evidence>
<reference evidence="2" key="1">
    <citation type="journal article" date="2019" name="Int. J. Syst. Evol. Microbiol.">
        <title>The Global Catalogue of Microorganisms (GCM) 10K type strain sequencing project: providing services to taxonomists for standard genome sequencing and annotation.</title>
        <authorList>
            <consortium name="The Broad Institute Genomics Platform"/>
            <consortium name="The Broad Institute Genome Sequencing Center for Infectious Disease"/>
            <person name="Wu L."/>
            <person name="Ma J."/>
        </authorList>
    </citation>
    <scope>NUCLEOTIDE SEQUENCE [LARGE SCALE GENOMIC DNA]</scope>
    <source>
        <strain evidence="2">CGMCC 1.13587</strain>
    </source>
</reference>
<comment type="caution">
    <text evidence="1">The sequence shown here is derived from an EMBL/GenBank/DDBJ whole genome shotgun (WGS) entry which is preliminary data.</text>
</comment>
<sequence length="72" mass="7697">MEQNIEYVIVGGPQHGLVCQDPSHQARAQAIASNDGHLCLAAACRHSRRSAARLILLHPQATGEQFLAILAA</sequence>
<evidence type="ECO:0000313" key="2">
    <source>
        <dbReference type="Proteomes" id="UP001596111"/>
    </source>
</evidence>
<dbReference type="EMBL" id="JBHSNG010000022">
    <property type="protein sequence ID" value="MFC5582699.1"/>
    <property type="molecule type" value="Genomic_DNA"/>
</dbReference>
<keyword evidence="2" id="KW-1185">Reference proteome</keyword>